<name>A0AAE0K8N2_9PEZI</name>
<gene>
    <name evidence="2" type="ORF">B0H63DRAFT_550289</name>
</gene>
<protein>
    <submittedName>
        <fullName evidence="2">Uncharacterized protein</fullName>
    </submittedName>
</protein>
<evidence type="ECO:0000313" key="3">
    <source>
        <dbReference type="Proteomes" id="UP001285441"/>
    </source>
</evidence>
<feature type="compositionally biased region" description="Basic and acidic residues" evidence="1">
    <location>
        <begin position="121"/>
        <end position="138"/>
    </location>
</feature>
<reference evidence="2" key="1">
    <citation type="journal article" date="2023" name="Mol. Phylogenet. Evol.">
        <title>Genome-scale phylogeny and comparative genomics of the fungal order Sordariales.</title>
        <authorList>
            <person name="Hensen N."/>
            <person name="Bonometti L."/>
            <person name="Westerberg I."/>
            <person name="Brannstrom I.O."/>
            <person name="Guillou S."/>
            <person name="Cros-Aarteil S."/>
            <person name="Calhoun S."/>
            <person name="Haridas S."/>
            <person name="Kuo A."/>
            <person name="Mondo S."/>
            <person name="Pangilinan J."/>
            <person name="Riley R."/>
            <person name="LaButti K."/>
            <person name="Andreopoulos B."/>
            <person name="Lipzen A."/>
            <person name="Chen C."/>
            <person name="Yan M."/>
            <person name="Daum C."/>
            <person name="Ng V."/>
            <person name="Clum A."/>
            <person name="Steindorff A."/>
            <person name="Ohm R.A."/>
            <person name="Martin F."/>
            <person name="Silar P."/>
            <person name="Natvig D.O."/>
            <person name="Lalanne C."/>
            <person name="Gautier V."/>
            <person name="Ament-Velasquez S.L."/>
            <person name="Kruys A."/>
            <person name="Hutchinson M.I."/>
            <person name="Powell A.J."/>
            <person name="Barry K."/>
            <person name="Miller A.N."/>
            <person name="Grigoriev I.V."/>
            <person name="Debuchy R."/>
            <person name="Gladieux P."/>
            <person name="Hiltunen Thoren M."/>
            <person name="Johannesson H."/>
        </authorList>
    </citation>
    <scope>NUCLEOTIDE SEQUENCE</scope>
    <source>
        <strain evidence="2">CBS 232.78</strain>
    </source>
</reference>
<comment type="caution">
    <text evidence="2">The sequence shown here is derived from an EMBL/GenBank/DDBJ whole genome shotgun (WGS) entry which is preliminary data.</text>
</comment>
<proteinExistence type="predicted"/>
<feature type="region of interest" description="Disordered" evidence="1">
    <location>
        <begin position="112"/>
        <end position="138"/>
    </location>
</feature>
<evidence type="ECO:0000256" key="1">
    <source>
        <dbReference type="SAM" id="MobiDB-lite"/>
    </source>
</evidence>
<keyword evidence="3" id="KW-1185">Reference proteome</keyword>
<dbReference type="EMBL" id="JAULSW010000008">
    <property type="protein sequence ID" value="KAK3371944.1"/>
    <property type="molecule type" value="Genomic_DNA"/>
</dbReference>
<reference evidence="2" key="2">
    <citation type="submission" date="2023-06" db="EMBL/GenBank/DDBJ databases">
        <authorList>
            <consortium name="Lawrence Berkeley National Laboratory"/>
            <person name="Haridas S."/>
            <person name="Hensen N."/>
            <person name="Bonometti L."/>
            <person name="Westerberg I."/>
            <person name="Brannstrom I.O."/>
            <person name="Guillou S."/>
            <person name="Cros-Aarteil S."/>
            <person name="Calhoun S."/>
            <person name="Kuo A."/>
            <person name="Mondo S."/>
            <person name="Pangilinan J."/>
            <person name="Riley R."/>
            <person name="LaButti K."/>
            <person name="Andreopoulos B."/>
            <person name="Lipzen A."/>
            <person name="Chen C."/>
            <person name="Yanf M."/>
            <person name="Daum C."/>
            <person name="Ng V."/>
            <person name="Clum A."/>
            <person name="Steindorff A."/>
            <person name="Ohm R."/>
            <person name="Martin F."/>
            <person name="Silar P."/>
            <person name="Natvig D."/>
            <person name="Lalanne C."/>
            <person name="Gautier V."/>
            <person name="Ament-velasquez S.L."/>
            <person name="Kruys A."/>
            <person name="Hutchinson M.I."/>
            <person name="Powell A.J."/>
            <person name="Barry K."/>
            <person name="Miller A.N."/>
            <person name="Grigoriev I.V."/>
            <person name="Debuchy R."/>
            <person name="Gladieux P."/>
            <person name="Thoren M.H."/>
            <person name="Johannesson H."/>
        </authorList>
    </citation>
    <scope>NUCLEOTIDE SEQUENCE</scope>
    <source>
        <strain evidence="2">CBS 232.78</strain>
    </source>
</reference>
<evidence type="ECO:0000313" key="2">
    <source>
        <dbReference type="EMBL" id="KAK3371944.1"/>
    </source>
</evidence>
<accession>A0AAE0K8N2</accession>
<dbReference type="Proteomes" id="UP001285441">
    <property type="component" value="Unassembled WGS sequence"/>
</dbReference>
<organism evidence="2 3">
    <name type="scientific">Podospora didyma</name>
    <dbReference type="NCBI Taxonomy" id="330526"/>
    <lineage>
        <taxon>Eukaryota</taxon>
        <taxon>Fungi</taxon>
        <taxon>Dikarya</taxon>
        <taxon>Ascomycota</taxon>
        <taxon>Pezizomycotina</taxon>
        <taxon>Sordariomycetes</taxon>
        <taxon>Sordariomycetidae</taxon>
        <taxon>Sordariales</taxon>
        <taxon>Podosporaceae</taxon>
        <taxon>Podospora</taxon>
    </lineage>
</organism>
<dbReference type="AlphaFoldDB" id="A0AAE0K8N2"/>
<sequence length="276" mass="31718">MPTLGESTQDNDPPILRFTDVQDLFDVIDYTTRDFLIVTNVSPSHFTEIEREREEQRRKFRFRRYDSNARILIITLPTEVHEALHLGIYMRYHTQLVPNGREESWISKGTTAFRQQGHPGGDGREGDSTGVPKPEREGKDKWPTLWWFRTSNHDVKIVILAKFDRQQHHILLEKSEEEISLPQGAITRGRAAAILQQGGVFAPVKRQSITITRDETTNPVSYNVTRGALVLGFRLRFLRDPGPQEGDFVLGIQDLQRFAKGVWAAAGLNERRACWR</sequence>